<feature type="region of interest" description="Disordered" evidence="1">
    <location>
        <begin position="1"/>
        <end position="122"/>
    </location>
</feature>
<feature type="compositionally biased region" description="Low complexity" evidence="1">
    <location>
        <begin position="74"/>
        <end position="91"/>
    </location>
</feature>
<feature type="compositionally biased region" description="Polar residues" evidence="1">
    <location>
        <begin position="1"/>
        <end position="26"/>
    </location>
</feature>
<reference evidence="3 4" key="1">
    <citation type="submission" date="2016-07" db="EMBL/GenBank/DDBJ databases">
        <title>Pervasive Adenine N6-methylation of Active Genes in Fungi.</title>
        <authorList>
            <consortium name="DOE Joint Genome Institute"/>
            <person name="Mondo S.J."/>
            <person name="Dannebaum R.O."/>
            <person name="Kuo R.C."/>
            <person name="Labutti K."/>
            <person name="Haridas S."/>
            <person name="Kuo A."/>
            <person name="Salamov A."/>
            <person name="Ahrendt S.R."/>
            <person name="Lipzen A."/>
            <person name="Sullivan W."/>
            <person name="Andreopoulos W.B."/>
            <person name="Clum A."/>
            <person name="Lindquist E."/>
            <person name="Daum C."/>
            <person name="Ramamoorthy G.K."/>
            <person name="Gryganskyi A."/>
            <person name="Culley D."/>
            <person name="Magnuson J.K."/>
            <person name="James T.Y."/>
            <person name="O'Malley M.A."/>
            <person name="Stajich J.E."/>
            <person name="Spatafora J.W."/>
            <person name="Visel A."/>
            <person name="Grigoriev I.V."/>
        </authorList>
    </citation>
    <scope>NUCLEOTIDE SEQUENCE [LARGE SCALE GENOMIC DNA]</scope>
    <source>
        <strain evidence="3 4">CBS 115471</strain>
    </source>
</reference>
<sequence length="202" mass="22046">MAWHNQNSQPYGNESYFQNPSQNYNHYGQPDPYNNHAYGQHNQHHDSFNNASHNSHWVGHDMTPARPSIDTQGSYTTQSSQSSYNTPSPWSAQSSQSLYTPQTPYGNQSPNQGLYPPTPALNKKRSKREMAAQGVKLVGQSMIVGGALAAPFAVIDPFVTPVVSASVIAAGTSLVALVKICKKCNSKFEDTAHSARAFCGRC</sequence>
<evidence type="ECO:0000256" key="1">
    <source>
        <dbReference type="SAM" id="MobiDB-lite"/>
    </source>
</evidence>
<name>A0A1Y2A950_9PLEO</name>
<keyword evidence="2" id="KW-0472">Membrane</keyword>
<protein>
    <submittedName>
        <fullName evidence="3">Uncharacterized protein</fullName>
    </submittedName>
</protein>
<dbReference type="EMBL" id="MCFA01000004">
    <property type="protein sequence ID" value="ORY19053.1"/>
    <property type="molecule type" value="Genomic_DNA"/>
</dbReference>
<keyword evidence="2" id="KW-1133">Transmembrane helix</keyword>
<feature type="transmembrane region" description="Helical" evidence="2">
    <location>
        <begin position="158"/>
        <end position="178"/>
    </location>
</feature>
<dbReference type="OrthoDB" id="10573019at2759"/>
<evidence type="ECO:0000313" key="4">
    <source>
        <dbReference type="Proteomes" id="UP000193144"/>
    </source>
</evidence>
<accession>A0A1Y2A950</accession>
<evidence type="ECO:0000313" key="3">
    <source>
        <dbReference type="EMBL" id="ORY19053.1"/>
    </source>
</evidence>
<keyword evidence="2" id="KW-0812">Transmembrane</keyword>
<proteinExistence type="predicted"/>
<organism evidence="3 4">
    <name type="scientific">Clohesyomyces aquaticus</name>
    <dbReference type="NCBI Taxonomy" id="1231657"/>
    <lineage>
        <taxon>Eukaryota</taxon>
        <taxon>Fungi</taxon>
        <taxon>Dikarya</taxon>
        <taxon>Ascomycota</taxon>
        <taxon>Pezizomycotina</taxon>
        <taxon>Dothideomycetes</taxon>
        <taxon>Pleosporomycetidae</taxon>
        <taxon>Pleosporales</taxon>
        <taxon>Lindgomycetaceae</taxon>
        <taxon>Clohesyomyces</taxon>
    </lineage>
</organism>
<feature type="compositionally biased region" description="Polar residues" evidence="1">
    <location>
        <begin position="92"/>
        <end position="112"/>
    </location>
</feature>
<keyword evidence="4" id="KW-1185">Reference proteome</keyword>
<comment type="caution">
    <text evidence="3">The sequence shown here is derived from an EMBL/GenBank/DDBJ whole genome shotgun (WGS) entry which is preliminary data.</text>
</comment>
<evidence type="ECO:0000256" key="2">
    <source>
        <dbReference type="SAM" id="Phobius"/>
    </source>
</evidence>
<dbReference type="Proteomes" id="UP000193144">
    <property type="component" value="Unassembled WGS sequence"/>
</dbReference>
<gene>
    <name evidence="3" type="ORF">BCR34DRAFT_595879</name>
</gene>
<dbReference type="AlphaFoldDB" id="A0A1Y2A950"/>
<feature type="transmembrane region" description="Helical" evidence="2">
    <location>
        <begin position="134"/>
        <end position="152"/>
    </location>
</feature>